<organism evidence="1 2">
    <name type="scientific">Candidatus Cryosericum hinesii</name>
    <dbReference type="NCBI Taxonomy" id="2290915"/>
    <lineage>
        <taxon>Bacteria</taxon>
        <taxon>Pseudomonadati</taxon>
        <taxon>Caldisericota/Cryosericota group</taxon>
        <taxon>Candidatus Cryosericota</taxon>
        <taxon>Candidatus Cryosericia</taxon>
        <taxon>Candidatus Cryosericales</taxon>
        <taxon>Candidatus Cryosericaceae</taxon>
        <taxon>Candidatus Cryosericum</taxon>
    </lineage>
</organism>
<dbReference type="Proteomes" id="UP000266042">
    <property type="component" value="Unassembled WGS sequence"/>
</dbReference>
<accession>A0A398DHR1</accession>
<proteinExistence type="predicted"/>
<dbReference type="EMBL" id="QXIW01000033">
    <property type="protein sequence ID" value="RIE11747.1"/>
    <property type="molecule type" value="Genomic_DNA"/>
</dbReference>
<evidence type="ECO:0000313" key="1">
    <source>
        <dbReference type="EMBL" id="RIE11747.1"/>
    </source>
</evidence>
<name>A0A398DHR1_9BACT</name>
<reference evidence="1 2" key="1">
    <citation type="submission" date="2018-09" db="EMBL/GenBank/DDBJ databases">
        <title>Discovery and Ecogenomic Context for Candidatus Cryosericales, a Global Caldiserica Order Active in Thawing Permafrost.</title>
        <authorList>
            <person name="Martinez M.A."/>
            <person name="Woodcroft B.J."/>
            <person name="Ignacio Espinoza J.C."/>
            <person name="Zayed A."/>
            <person name="Singleton C.M."/>
            <person name="Boyd J."/>
            <person name="Li Y.-F."/>
            <person name="Purvine S."/>
            <person name="Maughan H."/>
            <person name="Hodgkins S.B."/>
            <person name="Anderson D."/>
            <person name="Sederholm M."/>
            <person name="Temperton B."/>
            <person name="Saleska S.R."/>
            <person name="Tyson G.W."/>
            <person name="Rich V.I."/>
        </authorList>
    </citation>
    <scope>NUCLEOTIDE SEQUENCE [LARGE SCALE GENOMIC DNA]</scope>
    <source>
        <strain evidence="1 2">SMC3</strain>
    </source>
</reference>
<protein>
    <submittedName>
        <fullName evidence="1">Uncharacterized protein</fullName>
    </submittedName>
</protein>
<dbReference type="AlphaFoldDB" id="A0A398DHR1"/>
<sequence length="93" mass="10087">MRYGWKALRSLYIRADDEVSVEARAAGVGLDEDGILGRATKVNCGNRYSSSTVNAWGAFKRPTSRNAGALAAFDTLWTTARPRALHCEGEGQP</sequence>
<gene>
    <name evidence="1" type="ORF">SMC3_08140</name>
</gene>
<comment type="caution">
    <text evidence="1">The sequence shown here is derived from an EMBL/GenBank/DDBJ whole genome shotgun (WGS) entry which is preliminary data.</text>
</comment>
<evidence type="ECO:0000313" key="2">
    <source>
        <dbReference type="Proteomes" id="UP000266042"/>
    </source>
</evidence>